<sequence>MCEVYSRILCGFTRKMNNEFILCLCVCACVMSTGRCSHVSKELIFVTVSSQWTTSILERVY</sequence>
<protein>
    <submittedName>
        <fullName evidence="1">Uncharacterized protein</fullName>
    </submittedName>
</protein>
<comment type="caution">
    <text evidence="1">The sequence shown here is derived from an EMBL/GenBank/DDBJ whole genome shotgun (WGS) entry which is preliminary data.</text>
</comment>
<name>A0A445IIC1_GLYSO</name>
<reference evidence="1 2" key="1">
    <citation type="submission" date="2018-09" db="EMBL/GenBank/DDBJ databases">
        <title>A high-quality reference genome of wild soybean provides a powerful tool to mine soybean genomes.</title>
        <authorList>
            <person name="Xie M."/>
            <person name="Chung C.Y.L."/>
            <person name="Li M.-W."/>
            <person name="Wong F.-L."/>
            <person name="Chan T.-F."/>
            <person name="Lam H.-M."/>
        </authorList>
    </citation>
    <scope>NUCLEOTIDE SEQUENCE [LARGE SCALE GENOMIC DNA]</scope>
    <source>
        <strain evidence="2">cv. W05</strain>
        <tissue evidence="1">Hypocotyl of etiolated seedlings</tissue>
    </source>
</reference>
<dbReference type="Proteomes" id="UP000289340">
    <property type="component" value="Chromosome 10"/>
</dbReference>
<proteinExistence type="predicted"/>
<organism evidence="1 2">
    <name type="scientific">Glycine soja</name>
    <name type="common">Wild soybean</name>
    <dbReference type="NCBI Taxonomy" id="3848"/>
    <lineage>
        <taxon>Eukaryota</taxon>
        <taxon>Viridiplantae</taxon>
        <taxon>Streptophyta</taxon>
        <taxon>Embryophyta</taxon>
        <taxon>Tracheophyta</taxon>
        <taxon>Spermatophyta</taxon>
        <taxon>Magnoliopsida</taxon>
        <taxon>eudicotyledons</taxon>
        <taxon>Gunneridae</taxon>
        <taxon>Pentapetalae</taxon>
        <taxon>rosids</taxon>
        <taxon>fabids</taxon>
        <taxon>Fabales</taxon>
        <taxon>Fabaceae</taxon>
        <taxon>Papilionoideae</taxon>
        <taxon>50 kb inversion clade</taxon>
        <taxon>NPAAA clade</taxon>
        <taxon>indigoferoid/millettioid clade</taxon>
        <taxon>Phaseoleae</taxon>
        <taxon>Glycine</taxon>
        <taxon>Glycine subgen. Soja</taxon>
    </lineage>
</organism>
<keyword evidence="2" id="KW-1185">Reference proteome</keyword>
<dbReference type="EMBL" id="QZWG01000010">
    <property type="protein sequence ID" value="RZB85811.1"/>
    <property type="molecule type" value="Genomic_DNA"/>
</dbReference>
<evidence type="ECO:0000313" key="2">
    <source>
        <dbReference type="Proteomes" id="UP000289340"/>
    </source>
</evidence>
<dbReference type="AlphaFoldDB" id="A0A445IIC1"/>
<accession>A0A445IIC1</accession>
<gene>
    <name evidence="1" type="ORF">D0Y65_026067</name>
</gene>
<evidence type="ECO:0000313" key="1">
    <source>
        <dbReference type="EMBL" id="RZB85811.1"/>
    </source>
</evidence>